<feature type="non-terminal residue" evidence="1">
    <location>
        <position position="1"/>
    </location>
</feature>
<dbReference type="AlphaFoldDB" id="A0AA38LBC0"/>
<name>A0AA38LBC0_TAXCH</name>
<evidence type="ECO:0000313" key="2">
    <source>
        <dbReference type="Proteomes" id="UP000824469"/>
    </source>
</evidence>
<reference evidence="1 2" key="1">
    <citation type="journal article" date="2021" name="Nat. Plants">
        <title>The Taxus genome provides insights into paclitaxel biosynthesis.</title>
        <authorList>
            <person name="Xiong X."/>
            <person name="Gou J."/>
            <person name="Liao Q."/>
            <person name="Li Y."/>
            <person name="Zhou Q."/>
            <person name="Bi G."/>
            <person name="Li C."/>
            <person name="Du R."/>
            <person name="Wang X."/>
            <person name="Sun T."/>
            <person name="Guo L."/>
            <person name="Liang H."/>
            <person name="Lu P."/>
            <person name="Wu Y."/>
            <person name="Zhang Z."/>
            <person name="Ro D.K."/>
            <person name="Shang Y."/>
            <person name="Huang S."/>
            <person name="Yan J."/>
        </authorList>
    </citation>
    <scope>NUCLEOTIDE SEQUENCE [LARGE SCALE GENOMIC DNA]</scope>
    <source>
        <strain evidence="1">Ta-2019</strain>
    </source>
</reference>
<evidence type="ECO:0000313" key="1">
    <source>
        <dbReference type="EMBL" id="KAH9318438.1"/>
    </source>
</evidence>
<dbReference type="Proteomes" id="UP000824469">
    <property type="component" value="Unassembled WGS sequence"/>
</dbReference>
<dbReference type="EMBL" id="JAHRHJ020000004">
    <property type="protein sequence ID" value="KAH9318438.1"/>
    <property type="molecule type" value="Genomic_DNA"/>
</dbReference>
<gene>
    <name evidence="1" type="ORF">KI387_020207</name>
</gene>
<protein>
    <submittedName>
        <fullName evidence="1">Uncharacterized protein</fullName>
    </submittedName>
</protein>
<feature type="non-terminal residue" evidence="1">
    <location>
        <position position="164"/>
    </location>
</feature>
<organism evidence="1 2">
    <name type="scientific">Taxus chinensis</name>
    <name type="common">Chinese yew</name>
    <name type="synonym">Taxus wallichiana var. chinensis</name>
    <dbReference type="NCBI Taxonomy" id="29808"/>
    <lineage>
        <taxon>Eukaryota</taxon>
        <taxon>Viridiplantae</taxon>
        <taxon>Streptophyta</taxon>
        <taxon>Embryophyta</taxon>
        <taxon>Tracheophyta</taxon>
        <taxon>Spermatophyta</taxon>
        <taxon>Pinopsida</taxon>
        <taxon>Pinidae</taxon>
        <taxon>Conifers II</taxon>
        <taxon>Cupressales</taxon>
        <taxon>Taxaceae</taxon>
        <taxon>Taxus</taxon>
    </lineage>
</organism>
<proteinExistence type="predicted"/>
<keyword evidence="2" id="KW-1185">Reference proteome</keyword>
<comment type="caution">
    <text evidence="1">The sequence shown here is derived from an EMBL/GenBank/DDBJ whole genome shotgun (WGS) entry which is preliminary data.</text>
</comment>
<accession>A0AA38LBC0</accession>
<sequence length="164" mass="18159">APGTCMVCTGYVYVLEFAGGEKWLGTDDKVNFIRYNKVTRDSQLNKMGHKVGSHSVHASSDRGREFLGQESGVEELDQAPANFGKLGGNYVARKRCITVLQGEIGWKSEKVVKFGMFETSNESPGEFLEDFLGWRASFTTLVTSLPTKSEKALIEGSREPIRTQ</sequence>